<reference evidence="3 4" key="1">
    <citation type="submission" date="2016-08" db="EMBL/GenBank/DDBJ databases">
        <title>A Parts List for Fungal Cellulosomes Revealed by Comparative Genomics.</title>
        <authorList>
            <consortium name="DOE Joint Genome Institute"/>
            <person name="Haitjema C.H."/>
            <person name="Gilmore S.P."/>
            <person name="Henske J.K."/>
            <person name="Solomon K.V."/>
            <person name="De Groot R."/>
            <person name="Kuo A."/>
            <person name="Mondo S.J."/>
            <person name="Salamov A.A."/>
            <person name="Labutti K."/>
            <person name="Zhao Z."/>
            <person name="Chiniquy J."/>
            <person name="Barry K."/>
            <person name="Brewer H.M."/>
            <person name="Purvine S.O."/>
            <person name="Wright A.T."/>
            <person name="Boxma B."/>
            <person name="Van Alen T."/>
            <person name="Hackstein J.H."/>
            <person name="Baker S.E."/>
            <person name="Grigoriev I.V."/>
            <person name="O'Malley M.A."/>
        </authorList>
    </citation>
    <scope>NUCLEOTIDE SEQUENCE [LARGE SCALE GENOMIC DNA]</scope>
    <source>
        <strain evidence="3 4">G1</strain>
    </source>
</reference>
<evidence type="ECO:0000313" key="3">
    <source>
        <dbReference type="EMBL" id="ORY04891.1"/>
    </source>
</evidence>
<feature type="chain" id="PRO_5012350014" evidence="1">
    <location>
        <begin position="22"/>
        <end position="415"/>
    </location>
</feature>
<protein>
    <submittedName>
        <fullName evidence="3">Alpha/beta-hydrolase</fullName>
    </submittedName>
</protein>
<dbReference type="Gene3D" id="3.40.50.1820">
    <property type="entry name" value="alpha/beta hydrolase"/>
    <property type="match status" value="1"/>
</dbReference>
<dbReference type="AlphaFoldDB" id="A0A1Y1Z3P0"/>
<evidence type="ECO:0000259" key="2">
    <source>
        <dbReference type="Pfam" id="PF00561"/>
    </source>
</evidence>
<dbReference type="SUPFAM" id="SSF53474">
    <property type="entry name" value="alpha/beta-Hydrolases"/>
    <property type="match status" value="1"/>
</dbReference>
<keyword evidence="3" id="KW-0378">Hydrolase</keyword>
<dbReference type="OrthoDB" id="190201at2759"/>
<accession>A0A1Y1Z3P0</accession>
<name>A0A1Y1Z3P0_9FUNG</name>
<dbReference type="InterPro" id="IPR029058">
    <property type="entry name" value="AB_hydrolase_fold"/>
</dbReference>
<dbReference type="Proteomes" id="UP000193920">
    <property type="component" value="Unassembled WGS sequence"/>
</dbReference>
<proteinExistence type="predicted"/>
<keyword evidence="1" id="KW-0732">Signal</keyword>
<comment type="caution">
    <text evidence="3">The sequence shown here is derived from an EMBL/GenBank/DDBJ whole genome shotgun (WGS) entry which is preliminary data.</text>
</comment>
<evidence type="ECO:0000256" key="1">
    <source>
        <dbReference type="SAM" id="SignalP"/>
    </source>
</evidence>
<dbReference type="EMBL" id="MCOG01000457">
    <property type="protein sequence ID" value="ORY04891.1"/>
    <property type="molecule type" value="Genomic_DNA"/>
</dbReference>
<sequence>MNLKNISIILALLSFQVKVFSSTIKDTVSEGEKSAVEVLDAEISDDAFETFNVDTVLEDDINGSDSELENLEVSTDTVNEDIGDIPCDSFYSCMDWINENKDILGFTDEILQYTISQYEAGESVKFIKEFKNIDYGMKVEVNGHQMNVDIKGEGNDKTIVVLTGLSAPSPVIFYKDITDILSTNFKVVTIEPFGYGLSDQVTEERTTENIVTEIHSCLEKLGIDRYYLLGHSIGGLYSIVFDDKYPNEVLGFIGLDNTPSYYYRPEMQPLPEFLIPLIKINYKYQLYALYPKEMTFEVDALLEMAKTYQNYTEEDLKIIETNLKYNYNSPNIINESDHLLDNIVYTEDMHFHCPTLMFLTSEINDNDSEWMSLHEALITNPEKSEIFVVDALHNFIHSQQRDFIVDKINEWINRI</sequence>
<dbReference type="STRING" id="1754190.A0A1Y1Z3P0"/>
<dbReference type="InterPro" id="IPR050266">
    <property type="entry name" value="AB_hydrolase_sf"/>
</dbReference>
<evidence type="ECO:0000313" key="4">
    <source>
        <dbReference type="Proteomes" id="UP000193920"/>
    </source>
</evidence>
<organism evidence="3 4">
    <name type="scientific">Neocallimastix californiae</name>
    <dbReference type="NCBI Taxonomy" id="1754190"/>
    <lineage>
        <taxon>Eukaryota</taxon>
        <taxon>Fungi</taxon>
        <taxon>Fungi incertae sedis</taxon>
        <taxon>Chytridiomycota</taxon>
        <taxon>Chytridiomycota incertae sedis</taxon>
        <taxon>Neocallimastigomycetes</taxon>
        <taxon>Neocallimastigales</taxon>
        <taxon>Neocallimastigaceae</taxon>
        <taxon>Neocallimastix</taxon>
    </lineage>
</organism>
<dbReference type="GO" id="GO:0016020">
    <property type="term" value="C:membrane"/>
    <property type="evidence" value="ECO:0007669"/>
    <property type="project" value="TreeGrafter"/>
</dbReference>
<dbReference type="Pfam" id="PF00561">
    <property type="entry name" value="Abhydrolase_1"/>
    <property type="match status" value="1"/>
</dbReference>
<dbReference type="InterPro" id="IPR000073">
    <property type="entry name" value="AB_hydrolase_1"/>
</dbReference>
<feature type="domain" description="AB hydrolase-1" evidence="2">
    <location>
        <begin position="158"/>
        <end position="264"/>
    </location>
</feature>
<feature type="signal peptide" evidence="1">
    <location>
        <begin position="1"/>
        <end position="21"/>
    </location>
</feature>
<dbReference type="GO" id="GO:0016787">
    <property type="term" value="F:hydrolase activity"/>
    <property type="evidence" value="ECO:0007669"/>
    <property type="project" value="UniProtKB-KW"/>
</dbReference>
<dbReference type="PANTHER" id="PTHR43798:SF33">
    <property type="entry name" value="HYDROLASE, PUTATIVE (AFU_ORTHOLOGUE AFUA_2G14860)-RELATED"/>
    <property type="match status" value="1"/>
</dbReference>
<dbReference type="PANTHER" id="PTHR43798">
    <property type="entry name" value="MONOACYLGLYCEROL LIPASE"/>
    <property type="match status" value="1"/>
</dbReference>
<gene>
    <name evidence="3" type="ORF">LY90DRAFT_212604</name>
</gene>
<keyword evidence="4" id="KW-1185">Reference proteome</keyword>